<feature type="compositionally biased region" description="Basic residues" evidence="1">
    <location>
        <begin position="178"/>
        <end position="196"/>
    </location>
</feature>
<feature type="region of interest" description="Disordered" evidence="1">
    <location>
        <begin position="167"/>
        <end position="198"/>
    </location>
</feature>
<protein>
    <submittedName>
        <fullName evidence="2">Uncharacterized protein</fullName>
    </submittedName>
</protein>
<accession>A0A9W8I320</accession>
<evidence type="ECO:0000313" key="2">
    <source>
        <dbReference type="EMBL" id="KAJ2842489.1"/>
    </source>
</evidence>
<feature type="compositionally biased region" description="Polar residues" evidence="1">
    <location>
        <begin position="220"/>
        <end position="232"/>
    </location>
</feature>
<proteinExistence type="predicted"/>
<feature type="region of interest" description="Disordered" evidence="1">
    <location>
        <begin position="220"/>
        <end position="291"/>
    </location>
</feature>
<feature type="compositionally biased region" description="Low complexity" evidence="1">
    <location>
        <begin position="116"/>
        <end position="128"/>
    </location>
</feature>
<evidence type="ECO:0000313" key="3">
    <source>
        <dbReference type="Proteomes" id="UP001139887"/>
    </source>
</evidence>
<feature type="compositionally biased region" description="Basic and acidic residues" evidence="1">
    <location>
        <begin position="167"/>
        <end position="177"/>
    </location>
</feature>
<reference evidence="2" key="1">
    <citation type="submission" date="2022-07" db="EMBL/GenBank/DDBJ databases">
        <title>Phylogenomic reconstructions and comparative analyses of Kickxellomycotina fungi.</title>
        <authorList>
            <person name="Reynolds N.K."/>
            <person name="Stajich J.E."/>
            <person name="Barry K."/>
            <person name="Grigoriev I.V."/>
            <person name="Crous P."/>
            <person name="Smith M.E."/>
        </authorList>
    </citation>
    <scope>NUCLEOTIDE SEQUENCE</scope>
    <source>
        <strain evidence="2">NRRL 1566</strain>
    </source>
</reference>
<comment type="caution">
    <text evidence="2">The sequence shown here is derived from an EMBL/GenBank/DDBJ whole genome shotgun (WGS) entry which is preliminary data.</text>
</comment>
<feature type="compositionally biased region" description="Polar residues" evidence="1">
    <location>
        <begin position="279"/>
        <end position="291"/>
    </location>
</feature>
<organism evidence="2 3">
    <name type="scientific">Coemansia brasiliensis</name>
    <dbReference type="NCBI Taxonomy" id="2650707"/>
    <lineage>
        <taxon>Eukaryota</taxon>
        <taxon>Fungi</taxon>
        <taxon>Fungi incertae sedis</taxon>
        <taxon>Zoopagomycota</taxon>
        <taxon>Kickxellomycotina</taxon>
        <taxon>Kickxellomycetes</taxon>
        <taxon>Kickxellales</taxon>
        <taxon>Kickxellaceae</taxon>
        <taxon>Coemansia</taxon>
    </lineage>
</organism>
<dbReference type="AlphaFoldDB" id="A0A9W8I320"/>
<dbReference type="OrthoDB" id="5587523at2759"/>
<name>A0A9W8I320_9FUNG</name>
<feature type="compositionally biased region" description="Basic residues" evidence="1">
    <location>
        <begin position="233"/>
        <end position="255"/>
    </location>
</feature>
<feature type="region of interest" description="Disordered" evidence="1">
    <location>
        <begin position="113"/>
        <end position="132"/>
    </location>
</feature>
<evidence type="ECO:0000256" key="1">
    <source>
        <dbReference type="SAM" id="MobiDB-lite"/>
    </source>
</evidence>
<gene>
    <name evidence="2" type="ORF">IWW36_005888</name>
</gene>
<sequence length="291" mass="31985">MSADDAYHDPATRARRGEYPLSRLQRWEIALLYAPAFRAHLRTLRWQASQAARKMVEFRLSEQPPQQRPVPFFSPQRVRPPSLLDNAELKKQQLKINVNLLLGAKQPLPASAVPNTAAASTAQQQPQQHSVDEVGVDVDSLYARMLGFTEDLITRLPEASDKARAFDLSAKHPDDHTKTRRAPAARVHATRQKKSRPALFAEMGPESAESICSALAAASNNSPVLRPSQQPSRPRKKPTASGSVRRRRARLHHRSSNSSLNNASGAGGGVSSEAAPTELTATMQSLHLKQP</sequence>
<dbReference type="Proteomes" id="UP001139887">
    <property type="component" value="Unassembled WGS sequence"/>
</dbReference>
<keyword evidence="3" id="KW-1185">Reference proteome</keyword>
<dbReference type="EMBL" id="JANBUW010001748">
    <property type="protein sequence ID" value="KAJ2842489.1"/>
    <property type="molecule type" value="Genomic_DNA"/>
</dbReference>